<dbReference type="STRING" id="407821.A0A087UPL6"/>
<evidence type="ECO:0000256" key="3">
    <source>
        <dbReference type="ARBA" id="ARBA00022679"/>
    </source>
</evidence>
<evidence type="ECO:0000256" key="5">
    <source>
        <dbReference type="ARBA" id="ARBA00022884"/>
    </source>
</evidence>
<dbReference type="PANTHER" id="PTHR23079:SF55">
    <property type="entry name" value="RNA-DIRECTED RNA POLYMERASE"/>
    <property type="match status" value="1"/>
</dbReference>
<dbReference type="Pfam" id="PF26253">
    <property type="entry name" value="RdRP_head"/>
    <property type="match status" value="1"/>
</dbReference>
<gene>
    <name evidence="12" type="ORF">X975_04760</name>
</gene>
<dbReference type="InterPro" id="IPR057493">
    <property type="entry name" value="PH_RdRP-assoc"/>
</dbReference>
<sequence>MAGSSLKFVILFRKTTINEDDVKRNAMEFFTEFHRKENISYDINILESRNIDVDQVYKAKLCEMEVHIKYLGINKHFDPGVYFTKISKEWCNKDKNKLSTLWLRLTNHTVLKNKGKQSHCDVDIKEIAFGTFPSMQHFMQQYHYETKTNDREIMATFLHSQRNFIVYTCLNHVNGCKFKGLTNKFYVQYKSISRVVINDVPNREIVQLFFQLQHIPLVYREKKSKDGDEDEMHSGEKAIFLASDQEYQERRWERTLRFGCRCSKSNCTLYRIGQCLVFKIVISRKHRASGIIERLIQRCSASTHFYYAAIETVVPKVRYKDFPKFPVEKGNFSLNRNWVSDVEFICQFAWKVLTEKSNEVRDQIILMDEIENHLVQADHWELVKKSLKKYYKENVEALVNALHHISEMIDRNDIFTFQDALRVLFEYYQHNSNKVELPEGMCLMRRMIICPSRIICLPPSEHFDNRVIREFGAENMLRVSIQDDNFSKLTFAVQYHTEKRYFLDEVAAKILKEGLWIGPRQYVVLASSNSQLREHGLYMYAADHKGNTANSIRTWMGDFSHIKSVAKYMARMGQCFSTSEEAVQIELSDENIVSLNDKKSADGKYTFSDGVGMISKDLAEEVRKALHERVPLSLFDAEPYQPTAFQIRFKGCKGMIAESPSLTGRMLGIRPSMEKFQCDSSNLLEIVKISAPRAMFLNRPLITILEQLGIESNVFLKLQKAMIFDLTNSLIYEKKACSTLSNFTSLDYPYRKLLKAGICVTEEPFFRSLLLSVYKTAIDQLRSKARIAVPPESGRNMLGVIDETGTLEYGEVFVQYSKEVGNIASDTKILEGTVVVTKNPCMHPGDVRKLKAIDVPRLHHIKDCIVFPAKGKRPHPDEMAGSDLDGDEYVVIWYDDLIFQRENCDAMEYPPNEELTKDGQITVSDMINFLCLYIQNDNIGPLASAHLAWADFHEEGIFSKVCMSIAKKYPLALDFAKSGTTCYLTPKERPKHYPDFMEKGTSNNSYKSRKALGLLYRVTRNLEACISRIDVLKQPIILDSKLEYPGWKKYEQSAECLRREYVHRVKNILKKYGLQNETEVLSGYISKVNDFNQNRYEKANVISLSKSYLLDTIKRFRLKFMKAYDEECLLRKSGNSLEDIKYQMASAWYMVTYCNSDKSVLSFPWIVSDVLCEVREKVRGIISVPKSSFIQSSDKILFEQLSDFAMQNLDTCHCTSILYSTVKEWLAKSSLNLKMSTDSDAFCYGCFQRILQYFEEKTKKKCCSLKGEHCCCRTSCSPLKLILKFMKFYASEVCTELGNCEAVLRTRKKCEGFRELNLQSVALQTYASLAVTRDCSYLGLINSSSSVFEDDGSYEEGDPIRVPVTTEFESIIADHMDELRILLKSVSGVREIFISGDKDRQQNWYILVHSIGKAWQRWNLEELIMDPKMIGFIKSRLENAHFSNT</sequence>
<proteinExistence type="inferred from homology"/>
<evidence type="ECO:0000259" key="10">
    <source>
        <dbReference type="Pfam" id="PF25359"/>
    </source>
</evidence>
<dbReference type="GO" id="GO:0003723">
    <property type="term" value="F:RNA binding"/>
    <property type="evidence" value="ECO:0007669"/>
    <property type="project" value="UniProtKB-KW"/>
</dbReference>
<feature type="non-terminal residue" evidence="12">
    <location>
        <position position="1445"/>
    </location>
</feature>
<keyword evidence="13" id="KW-1185">Reference proteome</keyword>
<keyword evidence="3 8" id="KW-0808">Transferase</keyword>
<feature type="domain" description="RDRP core" evidence="9">
    <location>
        <begin position="449"/>
        <end position="1017"/>
    </location>
</feature>
<evidence type="ECO:0000313" key="12">
    <source>
        <dbReference type="EMBL" id="KFM79305.1"/>
    </source>
</evidence>
<reference evidence="12 13" key="1">
    <citation type="submission" date="2013-11" db="EMBL/GenBank/DDBJ databases">
        <title>Genome sequencing of Stegodyphus mimosarum.</title>
        <authorList>
            <person name="Bechsgaard J."/>
        </authorList>
    </citation>
    <scope>NUCLEOTIDE SEQUENCE [LARGE SCALE GENOMIC DNA]</scope>
</reference>
<evidence type="ECO:0000256" key="1">
    <source>
        <dbReference type="ARBA" id="ARBA00005762"/>
    </source>
</evidence>
<keyword evidence="4 8" id="KW-0548">Nucleotidyltransferase</keyword>
<evidence type="ECO:0000256" key="7">
    <source>
        <dbReference type="ARBA" id="ARBA00048744"/>
    </source>
</evidence>
<dbReference type="GO" id="GO:0031380">
    <property type="term" value="C:nuclear RNA-directed RNA polymerase complex"/>
    <property type="evidence" value="ECO:0007669"/>
    <property type="project" value="TreeGrafter"/>
</dbReference>
<evidence type="ECO:0000256" key="4">
    <source>
        <dbReference type="ARBA" id="ARBA00022695"/>
    </source>
</evidence>
<comment type="similarity">
    <text evidence="1 8">Belongs to the RdRP family.</text>
</comment>
<evidence type="ECO:0000259" key="9">
    <source>
        <dbReference type="Pfam" id="PF05183"/>
    </source>
</evidence>
<dbReference type="GO" id="GO:0030422">
    <property type="term" value="P:siRNA processing"/>
    <property type="evidence" value="ECO:0007669"/>
    <property type="project" value="TreeGrafter"/>
</dbReference>
<evidence type="ECO:0000256" key="6">
    <source>
        <dbReference type="ARBA" id="ARBA00023158"/>
    </source>
</evidence>
<keyword evidence="6" id="KW-0943">RNA-mediated gene silencing</keyword>
<dbReference type="InterPro" id="IPR007855">
    <property type="entry name" value="RDRP"/>
</dbReference>
<dbReference type="InterPro" id="IPR058752">
    <property type="entry name" value="RDRP_C_head"/>
</dbReference>
<dbReference type="OMA" id="EFAHENE"/>
<dbReference type="OrthoDB" id="6513042at2759"/>
<feature type="domain" description="RDRP C-terminal head" evidence="11">
    <location>
        <begin position="1039"/>
        <end position="1177"/>
    </location>
</feature>
<evidence type="ECO:0000313" key="13">
    <source>
        <dbReference type="Proteomes" id="UP000054359"/>
    </source>
</evidence>
<dbReference type="Proteomes" id="UP000054359">
    <property type="component" value="Unassembled WGS sequence"/>
</dbReference>
<organism evidence="12 13">
    <name type="scientific">Stegodyphus mimosarum</name>
    <name type="common">African social velvet spider</name>
    <dbReference type="NCBI Taxonomy" id="407821"/>
    <lineage>
        <taxon>Eukaryota</taxon>
        <taxon>Metazoa</taxon>
        <taxon>Ecdysozoa</taxon>
        <taxon>Arthropoda</taxon>
        <taxon>Chelicerata</taxon>
        <taxon>Arachnida</taxon>
        <taxon>Araneae</taxon>
        <taxon>Araneomorphae</taxon>
        <taxon>Entelegynae</taxon>
        <taxon>Eresoidea</taxon>
        <taxon>Eresidae</taxon>
        <taxon>Stegodyphus</taxon>
    </lineage>
</organism>
<dbReference type="EC" id="2.7.7.48" evidence="8"/>
<comment type="catalytic activity">
    <reaction evidence="7 8">
        <text>RNA(n) + a ribonucleoside 5'-triphosphate = RNA(n+1) + diphosphate</text>
        <dbReference type="Rhea" id="RHEA:21248"/>
        <dbReference type="Rhea" id="RHEA-COMP:14527"/>
        <dbReference type="Rhea" id="RHEA-COMP:17342"/>
        <dbReference type="ChEBI" id="CHEBI:33019"/>
        <dbReference type="ChEBI" id="CHEBI:61557"/>
        <dbReference type="ChEBI" id="CHEBI:140395"/>
        <dbReference type="EC" id="2.7.7.48"/>
    </reaction>
</comment>
<dbReference type="Pfam" id="PF05183">
    <property type="entry name" value="RdRP"/>
    <property type="match status" value="1"/>
</dbReference>
<dbReference type="GO" id="GO:0003968">
    <property type="term" value="F:RNA-directed RNA polymerase activity"/>
    <property type="evidence" value="ECO:0007669"/>
    <property type="project" value="UniProtKB-KW"/>
</dbReference>
<dbReference type="Pfam" id="PF25359">
    <property type="entry name" value="PH_met_RdRP"/>
    <property type="match status" value="1"/>
</dbReference>
<evidence type="ECO:0000256" key="2">
    <source>
        <dbReference type="ARBA" id="ARBA00022484"/>
    </source>
</evidence>
<keyword evidence="2 8" id="KW-0696">RNA-directed RNA polymerase</keyword>
<keyword evidence="5 8" id="KW-0694">RNA-binding</keyword>
<protein>
    <recommendedName>
        <fullName evidence="8">RNA-dependent RNA polymerase</fullName>
        <ecNumber evidence="8">2.7.7.48</ecNumber>
    </recommendedName>
</protein>
<dbReference type="EMBL" id="KK120899">
    <property type="protein sequence ID" value="KFM79305.1"/>
    <property type="molecule type" value="Genomic_DNA"/>
</dbReference>
<evidence type="ECO:0000259" key="11">
    <source>
        <dbReference type="Pfam" id="PF26253"/>
    </source>
</evidence>
<name>A0A087UPL6_STEMI</name>
<dbReference type="PANTHER" id="PTHR23079">
    <property type="entry name" value="RNA-DEPENDENT RNA POLYMERASE"/>
    <property type="match status" value="1"/>
</dbReference>
<evidence type="ECO:0000256" key="8">
    <source>
        <dbReference type="RuleBase" id="RU363098"/>
    </source>
</evidence>
<accession>A0A087UPL6</accession>
<feature type="domain" description="PH-like" evidence="10">
    <location>
        <begin position="118"/>
        <end position="305"/>
    </location>
</feature>
<dbReference type="InterPro" id="IPR057596">
    <property type="entry name" value="RDRP_core"/>
</dbReference>